<evidence type="ECO:0000313" key="2">
    <source>
        <dbReference type="Proteomes" id="UP000028990"/>
    </source>
</evidence>
<dbReference type="Proteomes" id="UP000028990">
    <property type="component" value="Unassembled WGS sequence"/>
</dbReference>
<protein>
    <submittedName>
        <fullName evidence="1">Zinc finger protein 804B</fullName>
    </submittedName>
</protein>
<name>A0A091CSD6_FUKDA</name>
<sequence>MACYLVISSRHLSNGHYRGIKGVFRGPLCENGSPSPVRCALAHTRNPTSVETERYSEWGCVSRTPALPVGVLRLFIQFIDNCTAQGVFMCVFSTQSGGPCLGAKPHREQFTEELRRQLLWAVVSLRTPLVWAV</sequence>
<gene>
    <name evidence="1" type="ORF">H920_17427</name>
</gene>
<dbReference type="EMBL" id="KN124462">
    <property type="protein sequence ID" value="KFO21192.1"/>
    <property type="molecule type" value="Genomic_DNA"/>
</dbReference>
<proteinExistence type="predicted"/>
<dbReference type="AlphaFoldDB" id="A0A091CSD6"/>
<reference evidence="1 2" key="1">
    <citation type="submission" date="2013-11" db="EMBL/GenBank/DDBJ databases">
        <title>The Damaraland mole rat (Fukomys damarensis) genome and evolution of African mole rats.</title>
        <authorList>
            <person name="Gladyshev V.N."/>
            <person name="Fang X."/>
        </authorList>
    </citation>
    <scope>NUCLEOTIDE SEQUENCE [LARGE SCALE GENOMIC DNA]</scope>
    <source>
        <tissue evidence="1">Liver</tissue>
    </source>
</reference>
<accession>A0A091CSD6</accession>
<evidence type="ECO:0000313" key="1">
    <source>
        <dbReference type="EMBL" id="KFO21192.1"/>
    </source>
</evidence>
<keyword evidence="2" id="KW-1185">Reference proteome</keyword>
<organism evidence="1 2">
    <name type="scientific">Fukomys damarensis</name>
    <name type="common">Damaraland mole rat</name>
    <name type="synonym">Cryptomys damarensis</name>
    <dbReference type="NCBI Taxonomy" id="885580"/>
    <lineage>
        <taxon>Eukaryota</taxon>
        <taxon>Metazoa</taxon>
        <taxon>Chordata</taxon>
        <taxon>Craniata</taxon>
        <taxon>Vertebrata</taxon>
        <taxon>Euteleostomi</taxon>
        <taxon>Mammalia</taxon>
        <taxon>Eutheria</taxon>
        <taxon>Euarchontoglires</taxon>
        <taxon>Glires</taxon>
        <taxon>Rodentia</taxon>
        <taxon>Hystricomorpha</taxon>
        <taxon>Bathyergidae</taxon>
        <taxon>Fukomys</taxon>
    </lineage>
</organism>